<dbReference type="AlphaFoldDB" id="A0A917R7J7"/>
<evidence type="ECO:0000313" key="4">
    <source>
        <dbReference type="EMBL" id="GGK93213.1"/>
    </source>
</evidence>
<dbReference type="Proteomes" id="UP000645217">
    <property type="component" value="Unassembled WGS sequence"/>
</dbReference>
<dbReference type="PANTHER" id="PTHR43180:SF33">
    <property type="entry name" value="15-HYDROXYPROSTAGLANDIN DEHYDROGENASE [NAD(+)]-LIKE"/>
    <property type="match status" value="1"/>
</dbReference>
<dbReference type="Gene3D" id="3.40.50.720">
    <property type="entry name" value="NAD(P)-binding Rossmann-like Domain"/>
    <property type="match status" value="1"/>
</dbReference>
<dbReference type="GO" id="GO:0016491">
    <property type="term" value="F:oxidoreductase activity"/>
    <property type="evidence" value="ECO:0007669"/>
    <property type="project" value="UniProtKB-KW"/>
</dbReference>
<dbReference type="PROSITE" id="PS00061">
    <property type="entry name" value="ADH_SHORT"/>
    <property type="match status" value="1"/>
</dbReference>
<protein>
    <submittedName>
        <fullName evidence="4">Dehydrogenase</fullName>
    </submittedName>
</protein>
<reference evidence="4" key="1">
    <citation type="journal article" date="2014" name="Int. J. Syst. Evol. Microbiol.">
        <title>Complete genome sequence of Corynebacterium casei LMG S-19264T (=DSM 44701T), isolated from a smear-ripened cheese.</title>
        <authorList>
            <consortium name="US DOE Joint Genome Institute (JGI-PGF)"/>
            <person name="Walter F."/>
            <person name="Albersmeier A."/>
            <person name="Kalinowski J."/>
            <person name="Ruckert C."/>
        </authorList>
    </citation>
    <scope>NUCLEOTIDE SEQUENCE</scope>
    <source>
        <strain evidence="4">JCM 13064</strain>
    </source>
</reference>
<organism evidence="4 5">
    <name type="scientific">Sphaerisporangium melleum</name>
    <dbReference type="NCBI Taxonomy" id="321316"/>
    <lineage>
        <taxon>Bacteria</taxon>
        <taxon>Bacillati</taxon>
        <taxon>Actinomycetota</taxon>
        <taxon>Actinomycetes</taxon>
        <taxon>Streptosporangiales</taxon>
        <taxon>Streptosporangiaceae</taxon>
        <taxon>Sphaerisporangium</taxon>
    </lineage>
</organism>
<comment type="caution">
    <text evidence="4">The sequence shown here is derived from an EMBL/GenBank/DDBJ whole genome shotgun (WGS) entry which is preliminary data.</text>
</comment>
<comment type="similarity">
    <text evidence="1 3">Belongs to the short-chain dehydrogenases/reductases (SDR) family.</text>
</comment>
<dbReference type="InterPro" id="IPR036291">
    <property type="entry name" value="NAD(P)-bd_dom_sf"/>
</dbReference>
<dbReference type="SUPFAM" id="SSF51735">
    <property type="entry name" value="NAD(P)-binding Rossmann-fold domains"/>
    <property type="match status" value="1"/>
</dbReference>
<dbReference type="PANTHER" id="PTHR43180">
    <property type="entry name" value="3-OXOACYL-(ACYL-CARRIER-PROTEIN) REDUCTASE (AFU_ORTHOLOGUE AFUA_6G11210)"/>
    <property type="match status" value="1"/>
</dbReference>
<dbReference type="InterPro" id="IPR020904">
    <property type="entry name" value="Sc_DH/Rdtase_CS"/>
</dbReference>
<dbReference type="Pfam" id="PF00106">
    <property type="entry name" value="adh_short"/>
    <property type="match status" value="1"/>
</dbReference>
<gene>
    <name evidence="4" type="ORF">GCM10007964_39610</name>
</gene>
<keyword evidence="5" id="KW-1185">Reference proteome</keyword>
<keyword evidence="2" id="KW-0560">Oxidoreductase</keyword>
<name>A0A917R7J7_9ACTN</name>
<evidence type="ECO:0000313" key="5">
    <source>
        <dbReference type="Proteomes" id="UP000645217"/>
    </source>
</evidence>
<dbReference type="RefSeq" id="WP_229691276.1">
    <property type="nucleotide sequence ID" value="NZ_BMNT01000021.1"/>
</dbReference>
<evidence type="ECO:0000256" key="1">
    <source>
        <dbReference type="ARBA" id="ARBA00006484"/>
    </source>
</evidence>
<reference evidence="4" key="2">
    <citation type="submission" date="2020-09" db="EMBL/GenBank/DDBJ databases">
        <authorList>
            <person name="Sun Q."/>
            <person name="Ohkuma M."/>
        </authorList>
    </citation>
    <scope>NUCLEOTIDE SEQUENCE</scope>
    <source>
        <strain evidence="4">JCM 13064</strain>
    </source>
</reference>
<evidence type="ECO:0000256" key="3">
    <source>
        <dbReference type="RuleBase" id="RU000363"/>
    </source>
</evidence>
<dbReference type="PRINTS" id="PR00080">
    <property type="entry name" value="SDRFAMILY"/>
</dbReference>
<accession>A0A917R7J7</accession>
<dbReference type="EMBL" id="BMNT01000021">
    <property type="protein sequence ID" value="GGK93213.1"/>
    <property type="molecule type" value="Genomic_DNA"/>
</dbReference>
<sequence>MSQDHTGKVALITGGGNGIGAATARRLAAGGAKVVIADIDLAAAERVAAETGGMAAHCDVRRAADSESAVALAIERYGRLDVAFLNAGVLTGCGLGDDFNLERYRLAMGVNLDGVVFGVHAALPALRATGGVIVATASMAGIIGLQEDPIYAATKHAVVGLVRSLGPALAADGVRVQALCPSYADTAILRDARAWLEEIGIPVLPVEAVVDAFERLLASEGTGECWFVVPGRESAPFEFRGAPGPRA</sequence>
<dbReference type="InterPro" id="IPR002347">
    <property type="entry name" value="SDR_fam"/>
</dbReference>
<evidence type="ECO:0000256" key="2">
    <source>
        <dbReference type="ARBA" id="ARBA00023002"/>
    </source>
</evidence>
<proteinExistence type="inferred from homology"/>
<dbReference type="PRINTS" id="PR00081">
    <property type="entry name" value="GDHRDH"/>
</dbReference>